<proteinExistence type="inferred from homology"/>
<dbReference type="InterPro" id="IPR006222">
    <property type="entry name" value="GCVT_N"/>
</dbReference>
<dbReference type="SUPFAM" id="SSF54373">
    <property type="entry name" value="FAD-linked reductases, C-terminal domain"/>
    <property type="match status" value="1"/>
</dbReference>
<gene>
    <name evidence="6" type="ORF">ISU07_10370</name>
</gene>
<dbReference type="AlphaFoldDB" id="A0A930VBL1"/>
<dbReference type="PANTHER" id="PTHR13847:SF193">
    <property type="entry name" value="PYRUVATE DEHYDROGENASE PHOSPHATASE REGULATORY SUBUNIT, MITOCHONDRIAL"/>
    <property type="match status" value="1"/>
</dbReference>
<reference evidence="6" key="1">
    <citation type="submission" date="2020-11" db="EMBL/GenBank/DDBJ databases">
        <title>Nocardioides sp. nov., isolated from Soil of Cynanchum wilfordii Hemsley rhizosphere.</title>
        <authorList>
            <person name="Lee J.-S."/>
            <person name="Suh M.K."/>
            <person name="Kim J.-S."/>
        </authorList>
    </citation>
    <scope>NUCLEOTIDE SEQUENCE</scope>
    <source>
        <strain evidence="6">KCTC 19275</strain>
    </source>
</reference>
<dbReference type="SUPFAM" id="SSF101790">
    <property type="entry name" value="Aminomethyltransferase beta-barrel domain"/>
    <property type="match status" value="1"/>
</dbReference>
<evidence type="ECO:0000259" key="4">
    <source>
        <dbReference type="Pfam" id="PF08669"/>
    </source>
</evidence>
<evidence type="ECO:0000259" key="2">
    <source>
        <dbReference type="Pfam" id="PF01266"/>
    </source>
</evidence>
<feature type="domain" description="FAD dependent oxidoreductase central" evidence="5">
    <location>
        <begin position="376"/>
        <end position="431"/>
    </location>
</feature>
<dbReference type="InterPro" id="IPR006076">
    <property type="entry name" value="FAD-dep_OxRdtase"/>
</dbReference>
<feature type="domain" description="FAD dependent oxidoreductase" evidence="2">
    <location>
        <begin position="11"/>
        <end position="373"/>
    </location>
</feature>
<dbReference type="Pfam" id="PF08669">
    <property type="entry name" value="GCV_T_C"/>
    <property type="match status" value="1"/>
</dbReference>
<evidence type="ECO:0000259" key="3">
    <source>
        <dbReference type="Pfam" id="PF01571"/>
    </source>
</evidence>
<dbReference type="Pfam" id="PF01266">
    <property type="entry name" value="DAO"/>
    <property type="match status" value="1"/>
</dbReference>
<evidence type="ECO:0000313" key="7">
    <source>
        <dbReference type="Proteomes" id="UP000640489"/>
    </source>
</evidence>
<comment type="caution">
    <text evidence="6">The sequence shown here is derived from an EMBL/GenBank/DDBJ whole genome shotgun (WGS) entry which is preliminary data.</text>
</comment>
<dbReference type="Gene3D" id="3.50.50.60">
    <property type="entry name" value="FAD/NAD(P)-binding domain"/>
    <property type="match status" value="1"/>
</dbReference>
<dbReference type="Gene3D" id="3.30.1360.120">
    <property type="entry name" value="Probable tRNA modification gtpase trme, domain 1"/>
    <property type="match status" value="1"/>
</dbReference>
<name>A0A930VBL1_9ACTN</name>
<sequence>MSPAELPDRARVVVIGGGVIGASIAYHLGHLGWGDDVVLLERDRLTSGTTWHAAGLMTCFGSFSETSTGIRLYSRELYENLERETGQATGFKPVGLIEAAADTDRLEEYRRVAAFQRHLGLEVEEISPAEIGKLFPWAKTDDLVAGFHVPGDGRVNPVDLTTALAKGARMKGVRVYEGVAVDDVATEQRGQLDSVTGVRVGDGVIECEYVVNATGMWARELALKSGLNVPNTAAEHYYLITDTIDGLGPDTPVFEDPAAHGYYREEGGGMMVGLFEPKAAAWHPEGVPAGSSFTKIQPDWDRMGPFLETAMARVPVTLEAGVRTFFCGPESFTPDLSPIVGEAPGTRGYFVAAGMNSVGVLSAGGLGRVVAQWIVDGRPDVDVTGFDVDRFRAYQAEETYRATRTTEILGTVYAAHTPGKQLYSARGAKLSPVHDRLVANGGYLREVSGWEGADWFAGPGQTPQATPTWGHADWWSRWEAEHRVVREDVGLMDMSFMSKFRVTGPGAGRLLDHVSAGAVDGEPERITYTQWLDDDGRLQADLTVTKLADDDFWVVASDTAHGHVLAWLARYIGDADATVEDCTEVWAQLNVQGPRSRDVLTTLTDADLGNDAFPFRTARFVELAGVRVLLVRITYVGELGYELYLPADGALTVYDAVIGAGAQPVGLKTLASCRMEKGYRDFGHDIDNTDHVIEAGLGFAVDLDKPDFVGKDAVAAFKAQGVPRRRLVQVRLTDPEPVLHHAELVLRDGEVAGYVRAASYGWTLGGAVGLAMLDAGDQPLTADWLKAGTWTVDVAGTAYDAVVSLRPMYDATNERIKA</sequence>
<dbReference type="Gene3D" id="2.40.30.110">
    <property type="entry name" value="Aminomethyltransferase beta-barrel domains"/>
    <property type="match status" value="1"/>
</dbReference>
<dbReference type="PANTHER" id="PTHR13847">
    <property type="entry name" value="SARCOSINE DEHYDROGENASE-RELATED"/>
    <property type="match status" value="1"/>
</dbReference>
<feature type="domain" description="Aminomethyltransferase C-terminal" evidence="4">
    <location>
        <begin position="725"/>
        <end position="810"/>
    </location>
</feature>
<dbReference type="InterPro" id="IPR036188">
    <property type="entry name" value="FAD/NAD-bd_sf"/>
</dbReference>
<feature type="domain" description="GCVT N-terminal" evidence="3">
    <location>
        <begin position="433"/>
        <end position="705"/>
    </location>
</feature>
<dbReference type="SUPFAM" id="SSF103025">
    <property type="entry name" value="Folate-binding domain"/>
    <property type="match status" value="1"/>
</dbReference>
<dbReference type="Gene3D" id="3.30.70.1400">
    <property type="entry name" value="Aminomethyltransferase beta-barrel domains"/>
    <property type="match status" value="1"/>
</dbReference>
<dbReference type="InterPro" id="IPR032503">
    <property type="entry name" value="FAO_M"/>
</dbReference>
<protein>
    <submittedName>
        <fullName evidence="6">GcvT family protein</fullName>
    </submittedName>
</protein>
<comment type="similarity">
    <text evidence="1">Belongs to the GcvT family.</text>
</comment>
<dbReference type="Pfam" id="PF16350">
    <property type="entry name" value="FAO_M"/>
    <property type="match status" value="1"/>
</dbReference>
<dbReference type="InterPro" id="IPR013977">
    <property type="entry name" value="GcvT_C"/>
</dbReference>
<organism evidence="6 7">
    <name type="scientific">Nocardioides islandensis</name>
    <dbReference type="NCBI Taxonomy" id="433663"/>
    <lineage>
        <taxon>Bacteria</taxon>
        <taxon>Bacillati</taxon>
        <taxon>Actinomycetota</taxon>
        <taxon>Actinomycetes</taxon>
        <taxon>Propionibacteriales</taxon>
        <taxon>Nocardioidaceae</taxon>
        <taxon>Nocardioides</taxon>
    </lineage>
</organism>
<dbReference type="GO" id="GO:0005737">
    <property type="term" value="C:cytoplasm"/>
    <property type="evidence" value="ECO:0007669"/>
    <property type="project" value="TreeGrafter"/>
</dbReference>
<evidence type="ECO:0000256" key="1">
    <source>
        <dbReference type="ARBA" id="ARBA00008609"/>
    </source>
</evidence>
<dbReference type="RefSeq" id="WP_194706723.1">
    <property type="nucleotide sequence ID" value="NZ_JADKPN010000005.1"/>
</dbReference>
<evidence type="ECO:0000313" key="6">
    <source>
        <dbReference type="EMBL" id="MBF4763532.1"/>
    </source>
</evidence>
<dbReference type="EMBL" id="JADKPN010000005">
    <property type="protein sequence ID" value="MBF4763532.1"/>
    <property type="molecule type" value="Genomic_DNA"/>
</dbReference>
<accession>A0A930VBL1</accession>
<keyword evidence="7" id="KW-1185">Reference proteome</keyword>
<dbReference type="Pfam" id="PF01571">
    <property type="entry name" value="GCV_T"/>
    <property type="match status" value="1"/>
</dbReference>
<dbReference type="Gene3D" id="3.30.9.10">
    <property type="entry name" value="D-Amino Acid Oxidase, subunit A, domain 2"/>
    <property type="match status" value="1"/>
</dbReference>
<dbReference type="SUPFAM" id="SSF51905">
    <property type="entry name" value="FAD/NAD(P)-binding domain"/>
    <property type="match status" value="1"/>
</dbReference>
<dbReference type="InterPro" id="IPR029043">
    <property type="entry name" value="GcvT/YgfZ_C"/>
</dbReference>
<evidence type="ECO:0000259" key="5">
    <source>
        <dbReference type="Pfam" id="PF16350"/>
    </source>
</evidence>
<dbReference type="InterPro" id="IPR027266">
    <property type="entry name" value="TrmE/GcvT-like"/>
</dbReference>
<dbReference type="Proteomes" id="UP000640489">
    <property type="component" value="Unassembled WGS sequence"/>
</dbReference>